<dbReference type="AlphaFoldDB" id="A0A0A9E6W6"/>
<proteinExistence type="predicted"/>
<organism evidence="2">
    <name type="scientific">Arundo donax</name>
    <name type="common">Giant reed</name>
    <name type="synonym">Donax arundinaceus</name>
    <dbReference type="NCBI Taxonomy" id="35708"/>
    <lineage>
        <taxon>Eukaryota</taxon>
        <taxon>Viridiplantae</taxon>
        <taxon>Streptophyta</taxon>
        <taxon>Embryophyta</taxon>
        <taxon>Tracheophyta</taxon>
        <taxon>Spermatophyta</taxon>
        <taxon>Magnoliopsida</taxon>
        <taxon>Liliopsida</taxon>
        <taxon>Poales</taxon>
        <taxon>Poaceae</taxon>
        <taxon>PACMAD clade</taxon>
        <taxon>Arundinoideae</taxon>
        <taxon>Arundineae</taxon>
        <taxon>Arundo</taxon>
    </lineage>
</organism>
<reference evidence="2" key="1">
    <citation type="submission" date="2014-09" db="EMBL/GenBank/DDBJ databases">
        <authorList>
            <person name="Magalhaes I.L.F."/>
            <person name="Oliveira U."/>
            <person name="Santos F.R."/>
            <person name="Vidigal T.H.D.A."/>
            <person name="Brescovit A.D."/>
            <person name="Santos A.J."/>
        </authorList>
    </citation>
    <scope>NUCLEOTIDE SEQUENCE</scope>
    <source>
        <tissue evidence="2">Shoot tissue taken approximately 20 cm above the soil surface</tissue>
    </source>
</reference>
<protein>
    <submittedName>
        <fullName evidence="2">Uncharacterized protein</fullName>
    </submittedName>
</protein>
<reference evidence="2" key="2">
    <citation type="journal article" date="2015" name="Data Brief">
        <title>Shoot transcriptome of the giant reed, Arundo donax.</title>
        <authorList>
            <person name="Barrero R.A."/>
            <person name="Guerrero F.D."/>
            <person name="Moolhuijzen P."/>
            <person name="Goolsby J.A."/>
            <person name="Tidwell J."/>
            <person name="Bellgard S.E."/>
            <person name="Bellgard M.I."/>
        </authorList>
    </citation>
    <scope>NUCLEOTIDE SEQUENCE</scope>
    <source>
        <tissue evidence="2">Shoot tissue taken approximately 20 cm above the soil surface</tissue>
    </source>
</reference>
<evidence type="ECO:0000313" key="2">
    <source>
        <dbReference type="EMBL" id="JAD95831.1"/>
    </source>
</evidence>
<sequence length="70" mass="7300">MFSDVGVRNEILASLEPSSPIIHPLYQRPSLCLNLHFDPTENSCGSNDSGSTSSGSVGSTATSGVWDVSS</sequence>
<evidence type="ECO:0000256" key="1">
    <source>
        <dbReference type="SAM" id="MobiDB-lite"/>
    </source>
</evidence>
<accession>A0A0A9E6W6</accession>
<dbReference type="EMBL" id="GBRH01202064">
    <property type="protein sequence ID" value="JAD95831.1"/>
    <property type="molecule type" value="Transcribed_RNA"/>
</dbReference>
<feature type="region of interest" description="Disordered" evidence="1">
    <location>
        <begin position="42"/>
        <end position="70"/>
    </location>
</feature>
<name>A0A0A9E6W6_ARUDO</name>
<feature type="compositionally biased region" description="Low complexity" evidence="1">
    <location>
        <begin position="43"/>
        <end position="64"/>
    </location>
</feature>